<reference evidence="2" key="1">
    <citation type="journal article" date="2019" name="Int. J. Syst. Evol. Microbiol.">
        <title>The Global Catalogue of Microorganisms (GCM) 10K type strain sequencing project: providing services to taxonomists for standard genome sequencing and annotation.</title>
        <authorList>
            <consortium name="The Broad Institute Genomics Platform"/>
            <consortium name="The Broad Institute Genome Sequencing Center for Infectious Disease"/>
            <person name="Wu L."/>
            <person name="Ma J."/>
        </authorList>
    </citation>
    <scope>NUCLEOTIDE SEQUENCE [LARGE SCALE GENOMIC DNA]</scope>
    <source>
        <strain evidence="2">JCM 18054</strain>
    </source>
</reference>
<dbReference type="EMBL" id="BAABIB010000032">
    <property type="protein sequence ID" value="GAA5155828.1"/>
    <property type="molecule type" value="Genomic_DNA"/>
</dbReference>
<evidence type="ECO:0000313" key="2">
    <source>
        <dbReference type="Proteomes" id="UP001500192"/>
    </source>
</evidence>
<gene>
    <name evidence="1" type="ORF">GCM10023214_12070</name>
</gene>
<comment type="caution">
    <text evidence="1">The sequence shown here is derived from an EMBL/GenBank/DDBJ whole genome shotgun (WGS) entry which is preliminary data.</text>
</comment>
<proteinExistence type="predicted"/>
<protein>
    <submittedName>
        <fullName evidence="1">Uncharacterized protein</fullName>
    </submittedName>
</protein>
<evidence type="ECO:0000313" key="1">
    <source>
        <dbReference type="EMBL" id="GAA5155828.1"/>
    </source>
</evidence>
<keyword evidence="2" id="KW-1185">Reference proteome</keyword>
<sequence>MSDDSIIDKLLETGLDDWVAVHDVVWNSTRGTINDESKDRTIRILGRLYSEGLMVPGDLGASGFEDWPSAPQDWISRSRSELDRFDWCPMGAGFWLRLTSYGKTKATRGHIDADETEL</sequence>
<dbReference type="Proteomes" id="UP001500192">
    <property type="component" value="Unassembled WGS sequence"/>
</dbReference>
<organism evidence="1 2">
    <name type="scientific">Amycolatopsis dongchuanensis</name>
    <dbReference type="NCBI Taxonomy" id="1070866"/>
    <lineage>
        <taxon>Bacteria</taxon>
        <taxon>Bacillati</taxon>
        <taxon>Actinomycetota</taxon>
        <taxon>Actinomycetes</taxon>
        <taxon>Pseudonocardiales</taxon>
        <taxon>Pseudonocardiaceae</taxon>
        <taxon>Amycolatopsis</taxon>
    </lineage>
</organism>
<name>A0ABP9Q7E7_9PSEU</name>
<accession>A0ABP9Q7E7</accession>